<dbReference type="Pfam" id="PF03358">
    <property type="entry name" value="FMN_red"/>
    <property type="match status" value="1"/>
</dbReference>
<accession>A0A6I6K756</accession>
<sequence length="252" mass="28940">MKVIAFIGSVRKKHTYESTEGFLKKLQACGNIDYEMVRLSEYKLGVCNGCKLCLDKGEELCPIKDDRNLLLEKIKNSDGVVFASPNYSFHVSALMKQFLDRLAFIFHRPQFFGKTCTSIIAQGVYGGNKIVKYFNFVGKALGFNVVKGICVTNLEPVSEKAVAKNEQKIEKLAGRFYKQLIKNELPQPSLFDLFIFRMSRTSMKMKLDENFKDFKYYTQKGWFNSDFFYPVKLSPAKKILGRLFDKLAMKTV</sequence>
<keyword evidence="2" id="KW-0288">FMN</keyword>
<dbReference type="InterPro" id="IPR029039">
    <property type="entry name" value="Flavoprotein-like_sf"/>
</dbReference>
<keyword evidence="1" id="KW-0285">Flavoprotein</keyword>
<organism evidence="4 5">
    <name type="scientific">Maribellus comscasis</name>
    <dbReference type="NCBI Taxonomy" id="2681766"/>
    <lineage>
        <taxon>Bacteria</taxon>
        <taxon>Pseudomonadati</taxon>
        <taxon>Bacteroidota</taxon>
        <taxon>Bacteroidia</taxon>
        <taxon>Marinilabiliales</taxon>
        <taxon>Prolixibacteraceae</taxon>
        <taxon>Maribellus</taxon>
    </lineage>
</organism>
<dbReference type="InterPro" id="IPR051796">
    <property type="entry name" value="ISF_SsuE-like"/>
</dbReference>
<dbReference type="Proteomes" id="UP000428260">
    <property type="component" value="Chromosome"/>
</dbReference>
<evidence type="ECO:0000259" key="3">
    <source>
        <dbReference type="Pfam" id="PF03358"/>
    </source>
</evidence>
<keyword evidence="5" id="KW-1185">Reference proteome</keyword>
<evidence type="ECO:0000256" key="2">
    <source>
        <dbReference type="ARBA" id="ARBA00022643"/>
    </source>
</evidence>
<reference evidence="4 5" key="1">
    <citation type="submission" date="2019-11" db="EMBL/GenBank/DDBJ databases">
        <authorList>
            <person name="Zheng R.K."/>
            <person name="Sun C.M."/>
        </authorList>
    </citation>
    <scope>NUCLEOTIDE SEQUENCE [LARGE SCALE GENOMIC DNA]</scope>
    <source>
        <strain evidence="4 5">WC007</strain>
    </source>
</reference>
<dbReference type="PANTHER" id="PTHR43278:SF2">
    <property type="entry name" value="IRON-SULFUR FLAVOPROTEIN"/>
    <property type="match status" value="1"/>
</dbReference>
<feature type="domain" description="NADPH-dependent FMN reductase-like" evidence="3">
    <location>
        <begin position="1"/>
        <end position="148"/>
    </location>
</feature>
<gene>
    <name evidence="4" type="ORF">GM418_28575</name>
</gene>
<dbReference type="AlphaFoldDB" id="A0A6I6K756"/>
<dbReference type="Gene3D" id="3.40.50.360">
    <property type="match status" value="1"/>
</dbReference>
<dbReference type="KEGG" id="mcos:GM418_28575"/>
<dbReference type="GO" id="GO:0016491">
    <property type="term" value="F:oxidoreductase activity"/>
    <property type="evidence" value="ECO:0007669"/>
    <property type="project" value="InterPro"/>
</dbReference>
<proteinExistence type="predicted"/>
<dbReference type="RefSeq" id="WP_158871398.1">
    <property type="nucleotide sequence ID" value="NZ_CP046401.1"/>
</dbReference>
<protein>
    <submittedName>
        <fullName evidence="4">NADPH-dependent FMN reductase</fullName>
    </submittedName>
</protein>
<dbReference type="InterPro" id="IPR005025">
    <property type="entry name" value="FMN_Rdtase-like_dom"/>
</dbReference>
<evidence type="ECO:0000256" key="1">
    <source>
        <dbReference type="ARBA" id="ARBA00022630"/>
    </source>
</evidence>
<evidence type="ECO:0000313" key="4">
    <source>
        <dbReference type="EMBL" id="QGY47483.1"/>
    </source>
</evidence>
<dbReference type="PANTHER" id="PTHR43278">
    <property type="entry name" value="NAD(P)H-DEPENDENT FMN-CONTAINING OXIDOREDUCTASE YWQN-RELATED"/>
    <property type="match status" value="1"/>
</dbReference>
<name>A0A6I6K756_9BACT</name>
<dbReference type="SUPFAM" id="SSF52218">
    <property type="entry name" value="Flavoproteins"/>
    <property type="match status" value="1"/>
</dbReference>
<evidence type="ECO:0000313" key="5">
    <source>
        <dbReference type="Proteomes" id="UP000428260"/>
    </source>
</evidence>
<dbReference type="EMBL" id="CP046401">
    <property type="protein sequence ID" value="QGY47483.1"/>
    <property type="molecule type" value="Genomic_DNA"/>
</dbReference>